<dbReference type="EMBL" id="JAYERP010000001">
    <property type="protein sequence ID" value="MEA3571013.1"/>
    <property type="molecule type" value="Genomic_DNA"/>
</dbReference>
<keyword evidence="2" id="KW-1185">Reference proteome</keyword>
<dbReference type="Proteomes" id="UP001292216">
    <property type="component" value="Unassembled WGS sequence"/>
</dbReference>
<evidence type="ECO:0000313" key="2">
    <source>
        <dbReference type="Proteomes" id="UP001292216"/>
    </source>
</evidence>
<comment type="caution">
    <text evidence="1">The sequence shown here is derived from an EMBL/GenBank/DDBJ whole genome shotgun (WGS) entry which is preliminary data.</text>
</comment>
<reference evidence="1 2" key="1">
    <citation type="submission" date="2023-12" db="EMBL/GenBank/DDBJ databases">
        <title>Whole genome sequencing of Paenibacillus phoenicis isolated from the Phoenix Mars Lander spacecraft assembly facility.</title>
        <authorList>
            <person name="Garcia A."/>
            <person name="Venkateswaran K."/>
        </authorList>
    </citation>
    <scope>NUCLEOTIDE SEQUENCE [LARGE SCALE GENOMIC DNA]</scope>
    <source>
        <strain evidence="1 2">3PO2SA</strain>
    </source>
</reference>
<proteinExistence type="predicted"/>
<evidence type="ECO:0000313" key="1">
    <source>
        <dbReference type="EMBL" id="MEA3571013.1"/>
    </source>
</evidence>
<name>A0ABU5PM50_9BACL</name>
<gene>
    <name evidence="1" type="ORF">U9M73_13560</name>
</gene>
<protein>
    <submittedName>
        <fullName evidence="1">Uncharacterized protein</fullName>
    </submittedName>
</protein>
<sequence length="134" mass="15543">MNSSKKFLYQVVGNLHKDQLEFKVTPWKLLIETNRYYEIKAATGPVKRLYKEKLNTAVLETKHYCDGRLIASVFCREGHIEEAERIIINHLAAKIDTYMKDLQLNQKALCVKLNCPESAGNHAFKPTKHQQEVR</sequence>
<dbReference type="RefSeq" id="WP_323077697.1">
    <property type="nucleotide sequence ID" value="NZ_CBCSKM010000008.1"/>
</dbReference>
<accession>A0ABU5PM50</accession>
<organism evidence="1 2">
    <name type="scientific">Paenibacillus phoenicis</name>
    <dbReference type="NCBI Taxonomy" id="554117"/>
    <lineage>
        <taxon>Bacteria</taxon>
        <taxon>Bacillati</taxon>
        <taxon>Bacillota</taxon>
        <taxon>Bacilli</taxon>
        <taxon>Bacillales</taxon>
        <taxon>Paenibacillaceae</taxon>
        <taxon>Paenibacillus</taxon>
    </lineage>
</organism>